<evidence type="ECO:0000313" key="2">
    <source>
        <dbReference type="Proteomes" id="UP000474630"/>
    </source>
</evidence>
<dbReference type="EMBL" id="CP048409">
    <property type="protein sequence ID" value="QIA08831.1"/>
    <property type="molecule type" value="Genomic_DNA"/>
</dbReference>
<accession>A0A6C0RI88</accession>
<evidence type="ECO:0000313" key="1">
    <source>
        <dbReference type="EMBL" id="QIA08831.1"/>
    </source>
</evidence>
<proteinExistence type="predicted"/>
<protein>
    <recommendedName>
        <fullName evidence="3">Lipoprotein</fullName>
    </recommendedName>
</protein>
<evidence type="ECO:0008006" key="3">
    <source>
        <dbReference type="Google" id="ProtNLM"/>
    </source>
</evidence>
<gene>
    <name evidence="1" type="ORF">G0Q07_14370</name>
</gene>
<keyword evidence="2" id="KW-1185">Reference proteome</keyword>
<organism evidence="1 2">
    <name type="scientific">Draconibacterium halophilum</name>
    <dbReference type="NCBI Taxonomy" id="2706887"/>
    <lineage>
        <taxon>Bacteria</taxon>
        <taxon>Pseudomonadati</taxon>
        <taxon>Bacteroidota</taxon>
        <taxon>Bacteroidia</taxon>
        <taxon>Marinilabiliales</taxon>
        <taxon>Prolixibacteraceae</taxon>
        <taxon>Draconibacterium</taxon>
    </lineage>
</organism>
<dbReference type="PROSITE" id="PS51257">
    <property type="entry name" value="PROKAR_LIPOPROTEIN"/>
    <property type="match status" value="1"/>
</dbReference>
<dbReference type="KEGG" id="drc:G0Q07_14370"/>
<reference evidence="1 2" key="1">
    <citation type="submission" date="2020-02" db="EMBL/GenBank/DDBJ databases">
        <title>Genome sequencing for Draconibacterium sp. strain M1.</title>
        <authorList>
            <person name="Park S.-J."/>
        </authorList>
    </citation>
    <scope>NUCLEOTIDE SEQUENCE [LARGE SCALE GENOMIC DNA]</scope>
    <source>
        <strain evidence="1 2">M1</strain>
    </source>
</reference>
<dbReference type="RefSeq" id="WP_163347319.1">
    <property type="nucleotide sequence ID" value="NZ_CP048409.1"/>
</dbReference>
<dbReference type="AlphaFoldDB" id="A0A6C0RI88"/>
<dbReference type="Proteomes" id="UP000474630">
    <property type="component" value="Chromosome"/>
</dbReference>
<sequence>MKKTWNFYFNLAQILLLSSFVSCNNYKEKTFLDFEFGMTYNEYINHARSLQKSGFISNLNGTDFDYTIKLSENEFVFFRVHAYVYSNSRLSMISADSKYDLNDKEKEQLYKIFVANRGQTTEPYRKSYSENIWRAIWDYRNTDTRIVFVDKDEDGEWETSINYMATGNLRDRIDRKDKKENGIIDVKNKY</sequence>
<name>A0A6C0RI88_9BACT</name>